<name>A0A165C874_9BASI</name>
<feature type="compositionally biased region" description="Low complexity" evidence="1">
    <location>
        <begin position="10"/>
        <end position="36"/>
    </location>
</feature>
<gene>
    <name evidence="2" type="ORF">CALCODRAFT_488741</name>
</gene>
<feature type="region of interest" description="Disordered" evidence="1">
    <location>
        <begin position="1"/>
        <end position="37"/>
    </location>
</feature>
<feature type="compositionally biased region" description="Polar residues" evidence="1">
    <location>
        <begin position="88"/>
        <end position="104"/>
    </location>
</feature>
<dbReference type="AlphaFoldDB" id="A0A165C874"/>
<organism evidence="2 3">
    <name type="scientific">Calocera cornea HHB12733</name>
    <dbReference type="NCBI Taxonomy" id="1353952"/>
    <lineage>
        <taxon>Eukaryota</taxon>
        <taxon>Fungi</taxon>
        <taxon>Dikarya</taxon>
        <taxon>Basidiomycota</taxon>
        <taxon>Agaricomycotina</taxon>
        <taxon>Dacrymycetes</taxon>
        <taxon>Dacrymycetales</taxon>
        <taxon>Dacrymycetaceae</taxon>
        <taxon>Calocera</taxon>
    </lineage>
</organism>
<feature type="region of interest" description="Disordered" evidence="1">
    <location>
        <begin position="86"/>
        <end position="115"/>
    </location>
</feature>
<evidence type="ECO:0000313" key="2">
    <source>
        <dbReference type="EMBL" id="KZT50390.1"/>
    </source>
</evidence>
<keyword evidence="3" id="KW-1185">Reference proteome</keyword>
<proteinExistence type="predicted"/>
<dbReference type="EMBL" id="KV424181">
    <property type="protein sequence ID" value="KZT50390.1"/>
    <property type="molecule type" value="Genomic_DNA"/>
</dbReference>
<evidence type="ECO:0000256" key="1">
    <source>
        <dbReference type="SAM" id="MobiDB-lite"/>
    </source>
</evidence>
<evidence type="ECO:0000313" key="3">
    <source>
        <dbReference type="Proteomes" id="UP000076842"/>
    </source>
</evidence>
<dbReference type="Proteomes" id="UP000076842">
    <property type="component" value="Unassembled WGS sequence"/>
</dbReference>
<sequence>MENSSTDSSPDALALARTLTPTPTPTVTPANAARRTPLPRALPLICASLVLGSLALGNYRPTDPTNNWSMAFPSAGARNAIGAVSIGSAVTRNGQKTDSTTEPTETVKKDPSASL</sequence>
<feature type="compositionally biased region" description="Basic and acidic residues" evidence="1">
    <location>
        <begin position="105"/>
        <end position="115"/>
    </location>
</feature>
<accession>A0A165C874</accession>
<protein>
    <submittedName>
        <fullName evidence="2">Uncharacterized protein</fullName>
    </submittedName>
</protein>
<reference evidence="2 3" key="1">
    <citation type="journal article" date="2016" name="Mol. Biol. Evol.">
        <title>Comparative Genomics of Early-Diverging Mushroom-Forming Fungi Provides Insights into the Origins of Lignocellulose Decay Capabilities.</title>
        <authorList>
            <person name="Nagy L.G."/>
            <person name="Riley R."/>
            <person name="Tritt A."/>
            <person name="Adam C."/>
            <person name="Daum C."/>
            <person name="Floudas D."/>
            <person name="Sun H."/>
            <person name="Yadav J.S."/>
            <person name="Pangilinan J."/>
            <person name="Larsson K.H."/>
            <person name="Matsuura K."/>
            <person name="Barry K."/>
            <person name="Labutti K."/>
            <person name="Kuo R."/>
            <person name="Ohm R.A."/>
            <person name="Bhattacharya S.S."/>
            <person name="Shirouzu T."/>
            <person name="Yoshinaga Y."/>
            <person name="Martin F.M."/>
            <person name="Grigoriev I.V."/>
            <person name="Hibbett D.S."/>
        </authorList>
    </citation>
    <scope>NUCLEOTIDE SEQUENCE [LARGE SCALE GENOMIC DNA]</scope>
    <source>
        <strain evidence="2 3">HHB12733</strain>
    </source>
</reference>
<dbReference type="InParanoid" id="A0A165C874"/>